<dbReference type="Gene3D" id="3.30.200.20">
    <property type="entry name" value="Phosphorylase Kinase, domain 1"/>
    <property type="match status" value="2"/>
</dbReference>
<evidence type="ECO:0000256" key="3">
    <source>
        <dbReference type="ARBA" id="ARBA00022777"/>
    </source>
</evidence>
<gene>
    <name evidence="8" type="ORF">POL58_22485</name>
</gene>
<dbReference type="PROSITE" id="PS00108">
    <property type="entry name" value="PROTEIN_KINASE_ST"/>
    <property type="match status" value="1"/>
</dbReference>
<keyword evidence="2 5" id="KW-0547">Nucleotide-binding</keyword>
<dbReference type="InterPro" id="IPR011009">
    <property type="entry name" value="Kinase-like_dom_sf"/>
</dbReference>
<dbReference type="Proteomes" id="UP001217838">
    <property type="component" value="Unassembled WGS sequence"/>
</dbReference>
<evidence type="ECO:0000256" key="6">
    <source>
        <dbReference type="SAM" id="MobiDB-lite"/>
    </source>
</evidence>
<dbReference type="SMART" id="SM00220">
    <property type="entry name" value="S_TKc"/>
    <property type="match status" value="2"/>
</dbReference>
<feature type="domain" description="Protein kinase" evidence="7">
    <location>
        <begin position="34"/>
        <end position="302"/>
    </location>
</feature>
<evidence type="ECO:0000313" key="9">
    <source>
        <dbReference type="Proteomes" id="UP001217838"/>
    </source>
</evidence>
<feature type="region of interest" description="Disordered" evidence="6">
    <location>
        <begin position="701"/>
        <end position="767"/>
    </location>
</feature>
<feature type="compositionally biased region" description="Low complexity" evidence="6">
    <location>
        <begin position="728"/>
        <end position="745"/>
    </location>
</feature>
<proteinExistence type="predicted"/>
<dbReference type="EMBL" id="JAQNDN010000013">
    <property type="protein sequence ID" value="MDC0670541.1"/>
    <property type="molecule type" value="Genomic_DNA"/>
</dbReference>
<dbReference type="RefSeq" id="WP_272000359.1">
    <property type="nucleotide sequence ID" value="NZ_JAQNDN010000013.1"/>
</dbReference>
<feature type="compositionally biased region" description="Basic and acidic residues" evidence="6">
    <location>
        <begin position="593"/>
        <end position="609"/>
    </location>
</feature>
<dbReference type="Gene3D" id="1.10.510.10">
    <property type="entry name" value="Transferase(Phosphotransferase) domain 1"/>
    <property type="match status" value="2"/>
</dbReference>
<reference evidence="8 9" key="1">
    <citation type="submission" date="2022-11" db="EMBL/GenBank/DDBJ databases">
        <title>Minimal conservation of predation-associated metabolite biosynthetic gene clusters underscores biosynthetic potential of Myxococcota including descriptions for ten novel species: Archangium lansinium sp. nov., Myxococcus landrumus sp. nov., Nannocystis bai.</title>
        <authorList>
            <person name="Ahearne A."/>
            <person name="Stevens C."/>
            <person name="Dowd S."/>
        </authorList>
    </citation>
    <scope>NUCLEOTIDE SEQUENCE [LARGE SCALE GENOMIC DNA]</scope>
    <source>
        <strain evidence="8 9">NCELM</strain>
    </source>
</reference>
<dbReference type="InterPro" id="IPR017441">
    <property type="entry name" value="Protein_kinase_ATP_BS"/>
</dbReference>
<evidence type="ECO:0000259" key="7">
    <source>
        <dbReference type="PROSITE" id="PS50011"/>
    </source>
</evidence>
<evidence type="ECO:0000313" key="8">
    <source>
        <dbReference type="EMBL" id="MDC0670541.1"/>
    </source>
</evidence>
<feature type="binding site" evidence="5">
    <location>
        <position position="342"/>
    </location>
    <ligand>
        <name>ATP</name>
        <dbReference type="ChEBI" id="CHEBI:30616"/>
    </ligand>
</feature>
<evidence type="ECO:0000256" key="5">
    <source>
        <dbReference type="PROSITE-ProRule" id="PRU10141"/>
    </source>
</evidence>
<dbReference type="CDD" id="cd14014">
    <property type="entry name" value="STKc_PknB_like"/>
    <property type="match status" value="1"/>
</dbReference>
<keyword evidence="4 5" id="KW-0067">ATP-binding</keyword>
<dbReference type="GO" id="GO:0016301">
    <property type="term" value="F:kinase activity"/>
    <property type="evidence" value="ECO:0007669"/>
    <property type="project" value="UniProtKB-KW"/>
</dbReference>
<dbReference type="InterPro" id="IPR000719">
    <property type="entry name" value="Prot_kinase_dom"/>
</dbReference>
<feature type="region of interest" description="Disordered" evidence="6">
    <location>
        <begin position="580"/>
        <end position="669"/>
    </location>
</feature>
<keyword evidence="9" id="KW-1185">Reference proteome</keyword>
<evidence type="ECO:0000256" key="2">
    <source>
        <dbReference type="ARBA" id="ARBA00022741"/>
    </source>
</evidence>
<sequence>MNSPPTPDPAYKPAWPEYKEVGADFIGEVLDGRYQVVRRIAKGGMAHVFLGKDQTRKCYVAIKLLRACGPEVTRRFAVEAEVLSNIQHANIVRAVGFGQTLDAQPYMALEYLEGETLSQRLARGPLPWRDAAEIGVKIAGALHALHVAGVVHRDIKPDNIMLASGADQPVAKVIDLGLASVGAPFREAQDARFTPQPDRHKTQLGRVLGTPDYLPPEAGYCEASPRLDVYSLGATLYQLCTQLLPTLTGVRPIHEVCPGSDAPEDLSQLLRSALAFDPADRLPSADHLRRGLLAILAAHPRTPDPRHLFGGSYDRLEVVGVGASAVVFRASDRELSREVALKVLRYADRSEDDAIRFRRAAKILSALRHPCIPRILHFGVDAGQAFAVTELCTGSPATNFVTPERHLRPDEAIVVGLQLASALAAVHEVGVIYRDLHPGNVLIARGETPKAWIFDFDQAQVSPEFYARLTERWAPPPEERPSPANERPLRNMDYAAPEVRAGAGYTTASDVYALGLLLFRLLTGLRPFPPWGGEATPARKVCPACPSGLERLLLVMLNPGPQTRPDLAEVQRVLEDEQAELAADSEAEDETDEAKAGGRDMADAVDVVRAETTAASKPERPLPDEMSASTSRGSSRANADQPAAHADARHENVRQPAVSAAPPATPRSRARSVLAVTLAALAGGVIGVAIMARSDLPPSQDVAQTIDVPAPPEPVVAPTPARDSTEQARAASEPPAPVSSPVARPAEAESRDGSLSQAPPRVRRREVVTTAEATAAAKRSMAALRACEGAPEFVTVDLDITRGRGVVTALNSRPPAPDDPRYAWHACVRKALERVRFPVSETAGHVRFRLSLGLDGDAG</sequence>
<feature type="domain" description="Protein kinase" evidence="7">
    <location>
        <begin position="313"/>
        <end position="581"/>
    </location>
</feature>
<feature type="compositionally biased region" description="Acidic residues" evidence="6">
    <location>
        <begin position="580"/>
        <end position="592"/>
    </location>
</feature>
<dbReference type="PANTHER" id="PTHR43289">
    <property type="entry name" value="MITOGEN-ACTIVATED PROTEIN KINASE KINASE KINASE 20-RELATED"/>
    <property type="match status" value="1"/>
</dbReference>
<protein>
    <submittedName>
        <fullName evidence="8">Protein kinase</fullName>
    </submittedName>
</protein>
<evidence type="ECO:0000256" key="1">
    <source>
        <dbReference type="ARBA" id="ARBA00022679"/>
    </source>
</evidence>
<dbReference type="PROSITE" id="PS50011">
    <property type="entry name" value="PROTEIN_KINASE_DOM"/>
    <property type="match status" value="2"/>
</dbReference>
<keyword evidence="3 8" id="KW-0418">Kinase</keyword>
<evidence type="ECO:0000256" key="4">
    <source>
        <dbReference type="ARBA" id="ARBA00022840"/>
    </source>
</evidence>
<dbReference type="PROSITE" id="PS00107">
    <property type="entry name" value="PROTEIN_KINASE_ATP"/>
    <property type="match status" value="1"/>
</dbReference>
<name>A0ABT5B8T8_9BACT</name>
<feature type="compositionally biased region" description="Low complexity" evidence="6">
    <location>
        <begin position="636"/>
        <end position="645"/>
    </location>
</feature>
<accession>A0ABT5B8T8</accession>
<dbReference type="InterPro" id="IPR008271">
    <property type="entry name" value="Ser/Thr_kinase_AS"/>
</dbReference>
<dbReference type="SUPFAM" id="SSF56112">
    <property type="entry name" value="Protein kinase-like (PK-like)"/>
    <property type="match status" value="2"/>
</dbReference>
<comment type="caution">
    <text evidence="8">The sequence shown here is derived from an EMBL/GenBank/DDBJ whole genome shotgun (WGS) entry which is preliminary data.</text>
</comment>
<dbReference type="PANTHER" id="PTHR43289:SF34">
    <property type="entry name" value="SERINE_THREONINE-PROTEIN KINASE YBDM-RELATED"/>
    <property type="match status" value="1"/>
</dbReference>
<keyword evidence="1" id="KW-0808">Transferase</keyword>
<dbReference type="Pfam" id="PF00069">
    <property type="entry name" value="Pkinase"/>
    <property type="match status" value="2"/>
</dbReference>
<organism evidence="8 9">
    <name type="scientific">Nannocystis radixulma</name>
    <dbReference type="NCBI Taxonomy" id="2995305"/>
    <lineage>
        <taxon>Bacteria</taxon>
        <taxon>Pseudomonadati</taxon>
        <taxon>Myxococcota</taxon>
        <taxon>Polyangia</taxon>
        <taxon>Nannocystales</taxon>
        <taxon>Nannocystaceae</taxon>
        <taxon>Nannocystis</taxon>
    </lineage>
</organism>